<evidence type="ECO:0000313" key="3">
    <source>
        <dbReference type="Proteomes" id="UP000051749"/>
    </source>
</evidence>
<dbReference type="STRING" id="319653.SAMN04487973_102161"/>
<dbReference type="OrthoDB" id="2390431at2"/>
<keyword evidence="4" id="KW-1185">Reference proteome</keyword>
<dbReference type="EMBL" id="FOGK01000002">
    <property type="protein sequence ID" value="SER18145.1"/>
    <property type="molecule type" value="Genomic_DNA"/>
</dbReference>
<sequence length="75" mass="9040">MNQEKEGLPSSVEAFLMNHNIAVKQYKIRKTVIYFKDTKNVTYRYFKNNHILQSFVNKDWHDLIRSEDTKDISLF</sequence>
<name>A0A0R2K068_9LACO</name>
<reference evidence="1 3" key="1">
    <citation type="journal article" date="2015" name="Genome Announc.">
        <title>Expanding the biotechnology potential of lactobacilli through comparative genomics of 213 strains and associated genera.</title>
        <authorList>
            <person name="Sun Z."/>
            <person name="Harris H.M."/>
            <person name="McCann A."/>
            <person name="Guo C."/>
            <person name="Argimon S."/>
            <person name="Zhang W."/>
            <person name="Yang X."/>
            <person name="Jeffery I.B."/>
            <person name="Cooney J.C."/>
            <person name="Kagawa T.F."/>
            <person name="Liu W."/>
            <person name="Song Y."/>
            <person name="Salvetti E."/>
            <person name="Wrobel A."/>
            <person name="Rasinkangas P."/>
            <person name="Parkhill J."/>
            <person name="Rea M.C."/>
            <person name="O'Sullivan O."/>
            <person name="Ritari J."/>
            <person name="Douillard F.P."/>
            <person name="Paul Ross R."/>
            <person name="Yang R."/>
            <person name="Briner A.E."/>
            <person name="Felis G.E."/>
            <person name="de Vos W.M."/>
            <person name="Barrangou R."/>
            <person name="Klaenhammer T.R."/>
            <person name="Caufield P.W."/>
            <person name="Cui Y."/>
            <person name="Zhang H."/>
            <person name="O'Toole P.W."/>
        </authorList>
    </citation>
    <scope>NUCLEOTIDE SEQUENCE [LARGE SCALE GENOMIC DNA]</scope>
    <source>
        <strain evidence="1 3">DSM 22301</strain>
    </source>
</reference>
<dbReference type="Proteomes" id="UP000051749">
    <property type="component" value="Unassembled WGS sequence"/>
</dbReference>
<gene>
    <name evidence="1" type="ORF">IV87_GL001836</name>
    <name evidence="2" type="ORF">SAMN04487973_102161</name>
</gene>
<reference evidence="2 4" key="2">
    <citation type="submission" date="2016-10" db="EMBL/GenBank/DDBJ databases">
        <authorList>
            <person name="Varghese N."/>
            <person name="Submissions S."/>
        </authorList>
    </citation>
    <scope>NUCLEOTIDE SEQUENCE [LARGE SCALE GENOMIC DNA]</scope>
    <source>
        <strain evidence="2 4">CGMCC 1.3889</strain>
    </source>
</reference>
<organism evidence="1 3">
    <name type="scientific">Pediococcus ethanolidurans</name>
    <dbReference type="NCBI Taxonomy" id="319653"/>
    <lineage>
        <taxon>Bacteria</taxon>
        <taxon>Bacillati</taxon>
        <taxon>Bacillota</taxon>
        <taxon>Bacilli</taxon>
        <taxon>Lactobacillales</taxon>
        <taxon>Lactobacillaceae</taxon>
        <taxon>Pediococcus</taxon>
    </lineage>
</organism>
<dbReference type="RefSeq" id="WP_057805574.1">
    <property type="nucleotide sequence ID" value="NZ_BJYP01000011.1"/>
</dbReference>
<proteinExistence type="predicted"/>
<comment type="caution">
    <text evidence="1">The sequence shown here is derived from an EMBL/GenBank/DDBJ whole genome shotgun (WGS) entry which is preliminary data.</text>
</comment>
<evidence type="ECO:0000313" key="4">
    <source>
        <dbReference type="Proteomes" id="UP000182818"/>
    </source>
</evidence>
<evidence type="ECO:0000313" key="1">
    <source>
        <dbReference type="EMBL" id="KRN82883.1"/>
    </source>
</evidence>
<protein>
    <submittedName>
        <fullName evidence="1">Uncharacterized protein</fullName>
    </submittedName>
</protein>
<dbReference type="PATRIC" id="fig|319653.3.peg.1869"/>
<evidence type="ECO:0000313" key="2">
    <source>
        <dbReference type="EMBL" id="SER18145.1"/>
    </source>
</evidence>
<dbReference type="Proteomes" id="UP000182818">
    <property type="component" value="Unassembled WGS sequence"/>
</dbReference>
<dbReference type="AlphaFoldDB" id="A0A0R2K068"/>
<accession>A0A0R2K068</accession>
<dbReference type="EMBL" id="JQBY01000006">
    <property type="protein sequence ID" value="KRN82883.1"/>
    <property type="molecule type" value="Genomic_DNA"/>
</dbReference>
<dbReference type="GeneID" id="76043193"/>